<evidence type="ECO:0000313" key="5">
    <source>
        <dbReference type="Proteomes" id="UP001224412"/>
    </source>
</evidence>
<keyword evidence="3" id="KW-1133">Transmembrane helix</keyword>
<dbReference type="EMBL" id="JASNVH010000004">
    <property type="protein sequence ID" value="MDK4306528.1"/>
    <property type="molecule type" value="Genomic_DNA"/>
</dbReference>
<dbReference type="SUPFAM" id="SSF63817">
    <property type="entry name" value="Sortase"/>
    <property type="match status" value="1"/>
</dbReference>
<evidence type="ECO:0000256" key="3">
    <source>
        <dbReference type="SAM" id="Phobius"/>
    </source>
</evidence>
<evidence type="ECO:0000256" key="1">
    <source>
        <dbReference type="ARBA" id="ARBA00022801"/>
    </source>
</evidence>
<dbReference type="Pfam" id="PF04203">
    <property type="entry name" value="Sortase"/>
    <property type="match status" value="1"/>
</dbReference>
<name>A0AAP4BNX9_9CORY</name>
<dbReference type="NCBIfam" id="TIGR01076">
    <property type="entry name" value="sortase_fam"/>
    <property type="match status" value="1"/>
</dbReference>
<dbReference type="InterPro" id="IPR042002">
    <property type="entry name" value="Sortase_C"/>
</dbReference>
<keyword evidence="3" id="KW-0812">Transmembrane</keyword>
<evidence type="ECO:0000256" key="2">
    <source>
        <dbReference type="PIRSR" id="PIRSR605754-1"/>
    </source>
</evidence>
<feature type="active site" description="Acyl-thioester intermediate" evidence="2">
    <location>
        <position position="219"/>
    </location>
</feature>
<dbReference type="RefSeq" id="WP_284589205.1">
    <property type="nucleotide sequence ID" value="NZ_JASNUC010000014.1"/>
</dbReference>
<dbReference type="InterPro" id="IPR023365">
    <property type="entry name" value="Sortase_dom-sf"/>
</dbReference>
<dbReference type="CDD" id="cd05827">
    <property type="entry name" value="Sortase_C"/>
    <property type="match status" value="1"/>
</dbReference>
<dbReference type="Gene3D" id="2.40.260.10">
    <property type="entry name" value="Sortase"/>
    <property type="match status" value="1"/>
</dbReference>
<keyword evidence="1" id="KW-0378">Hydrolase</keyword>
<feature type="transmembrane region" description="Helical" evidence="3">
    <location>
        <begin position="251"/>
        <end position="274"/>
    </location>
</feature>
<dbReference type="GO" id="GO:0016787">
    <property type="term" value="F:hydrolase activity"/>
    <property type="evidence" value="ECO:0007669"/>
    <property type="project" value="UniProtKB-KW"/>
</dbReference>
<dbReference type="NCBIfam" id="NF033745">
    <property type="entry name" value="class_C_sortase"/>
    <property type="match status" value="1"/>
</dbReference>
<comment type="caution">
    <text evidence="4">The sequence shown here is derived from an EMBL/GenBank/DDBJ whole genome shotgun (WGS) entry which is preliminary data.</text>
</comment>
<sequence>MRSNHSTRQKPRRRYRSVVYFLLALAVFLSPVVLTHYKNVEQHNLAAQYSEDIALLPAEYIDPILADAHAYNEGLVDFPVSDPWKYGVDTNSPAYRDYENHLNVDGLMARIEIPSVGVDLPVYHGTSTDVLAAGVGHLFGTDLPVGGLGTHSVLTGHTGMATLTMFDNLTSVAEGEIFTVESMGQKIAYQVDQIQTVLPDEVEHLRAEEGKDQMTLVTCTPYGLNTHRLLVRGQRVEVPEQPLTRTYYSPWQPWMVASVVISLLTAFYLVWWLAGRGRKSRRTNRCAATS</sequence>
<evidence type="ECO:0000313" key="4">
    <source>
        <dbReference type="EMBL" id="MDK4306528.1"/>
    </source>
</evidence>
<feature type="active site" description="Proton donor/acceptor" evidence="2">
    <location>
        <position position="157"/>
    </location>
</feature>
<reference evidence="4" key="1">
    <citation type="submission" date="2023-05" db="EMBL/GenBank/DDBJ databases">
        <title>Metabolic capabilities are highly conserved among human nasal-associated Corynebacterium species in pangenomic analyses.</title>
        <authorList>
            <person name="Tran T.H."/>
            <person name="Roberts A.Q."/>
            <person name="Escapa I.F."/>
            <person name="Gao W."/>
            <person name="Conlan S."/>
            <person name="Kong H."/>
            <person name="Segre J.A."/>
            <person name="Kelly M.S."/>
            <person name="Lemon K.P."/>
        </authorList>
    </citation>
    <scope>NUCLEOTIDE SEQUENCE</scope>
    <source>
        <strain evidence="4">KPL2773</strain>
    </source>
</reference>
<gene>
    <name evidence="4" type="ORF">QPX42_03035</name>
</gene>
<dbReference type="AlphaFoldDB" id="A0AAP4BNX9"/>
<keyword evidence="3" id="KW-0472">Membrane</keyword>
<organism evidence="4 5">
    <name type="scientific">Corynebacterium pseudodiphtheriticum</name>
    <dbReference type="NCBI Taxonomy" id="37637"/>
    <lineage>
        <taxon>Bacteria</taxon>
        <taxon>Bacillati</taxon>
        <taxon>Actinomycetota</taxon>
        <taxon>Actinomycetes</taxon>
        <taxon>Mycobacteriales</taxon>
        <taxon>Corynebacteriaceae</taxon>
        <taxon>Corynebacterium</taxon>
    </lineage>
</organism>
<protein>
    <submittedName>
        <fullName evidence="4">Class C sortase</fullName>
    </submittedName>
</protein>
<dbReference type="Proteomes" id="UP001224412">
    <property type="component" value="Unassembled WGS sequence"/>
</dbReference>
<dbReference type="InterPro" id="IPR005754">
    <property type="entry name" value="Sortase"/>
</dbReference>
<accession>A0AAP4BNX9</accession>
<proteinExistence type="predicted"/>